<dbReference type="PATRIC" id="fig|1261.5.peg.1835"/>
<comment type="caution">
    <text evidence="1">The sequence shown here is derived from an EMBL/GenBank/DDBJ whole genome shotgun (WGS) entry which is preliminary data.</text>
</comment>
<name>A0A135YM96_9FIRM</name>
<gene>
    <name evidence="1" type="ORF">HMPREF3195_01827</name>
</gene>
<sequence length="454" mass="52117">MDKSSIKGGLILGLLILLSLGLAAGFHTMKLSSSRVETIQGDKGELEKMNLISTETDLENLKIRPDMNKSYIEGMKSNIKNIPAYILKDGRPEKITLKFDKNDNIKAIDKKSNRYSILNELTYDHTAYVVDPKNSHGIYLNYSIEGVGKKIRLNEKDLIGYTGNDRIEVKRLEKYKGKTYLVLSYSVKNTDKATMKKNDLIEKLVFAEIVGDGIQVLNRLDILSDSENANSMRVIAAFDKILIFSYRDYPSKDLKNEMISLDLASKKLAREDISSKKDSKGIYINPDIYDSYIKYDKNNGILYLISRENNQKPFHIRSYKMKEDKLIDVDDRTINLDDYLTQVQLPTKDDKMSQMGSINRVNIMMKGKKVIIIKYNNFNIYQWKGKGVEKTIKNEDGTEIPEDRDNLEFNNSSIYSSTQIYIYDVDKDKITYSGAIKGQLEIDARTIYMSEKEK</sequence>
<dbReference type="GeneID" id="79843410"/>
<dbReference type="STRING" id="1261.HMPREF3195_01827"/>
<dbReference type="RefSeq" id="WP_002844479.1">
    <property type="nucleotide sequence ID" value="NZ_CAMPYD010000005.1"/>
</dbReference>
<protein>
    <submittedName>
        <fullName evidence="1">Uncharacterized protein</fullName>
    </submittedName>
</protein>
<proteinExistence type="predicted"/>
<accession>A0A135YM96</accession>
<evidence type="ECO:0000313" key="2">
    <source>
        <dbReference type="Proteomes" id="UP000070326"/>
    </source>
</evidence>
<reference evidence="1 2" key="1">
    <citation type="submission" date="2016-02" db="EMBL/GenBank/DDBJ databases">
        <authorList>
            <person name="Wen L."/>
            <person name="He K."/>
            <person name="Yang H."/>
        </authorList>
    </citation>
    <scope>NUCLEOTIDE SEQUENCE [LARGE SCALE GENOMIC DNA]</scope>
    <source>
        <strain evidence="1 2">MJR8628A</strain>
    </source>
</reference>
<evidence type="ECO:0000313" key="1">
    <source>
        <dbReference type="EMBL" id="KXI10508.1"/>
    </source>
</evidence>
<organism evidence="1 2">
    <name type="scientific">Peptostreptococcus anaerobius</name>
    <dbReference type="NCBI Taxonomy" id="1261"/>
    <lineage>
        <taxon>Bacteria</taxon>
        <taxon>Bacillati</taxon>
        <taxon>Bacillota</taxon>
        <taxon>Clostridia</taxon>
        <taxon>Peptostreptococcales</taxon>
        <taxon>Peptostreptococcaceae</taxon>
        <taxon>Peptostreptococcus</taxon>
    </lineage>
</organism>
<dbReference type="AlphaFoldDB" id="A0A135YM96"/>
<dbReference type="Proteomes" id="UP000070326">
    <property type="component" value="Unassembled WGS sequence"/>
</dbReference>
<dbReference type="EMBL" id="LSQZ01000091">
    <property type="protein sequence ID" value="KXI10508.1"/>
    <property type="molecule type" value="Genomic_DNA"/>
</dbReference>